<proteinExistence type="predicted"/>
<keyword evidence="1" id="KW-0472">Membrane</keyword>
<feature type="transmembrane region" description="Helical" evidence="1">
    <location>
        <begin position="226"/>
        <end position="249"/>
    </location>
</feature>
<accession>Q1V123</accession>
<evidence type="ECO:0000313" key="3">
    <source>
        <dbReference type="EMBL" id="EAS85055.1"/>
    </source>
</evidence>
<dbReference type="EMBL" id="AAPV01000001">
    <property type="protein sequence ID" value="EAS85055.1"/>
    <property type="molecule type" value="Genomic_DNA"/>
</dbReference>
<feature type="transmembrane region" description="Helical" evidence="1">
    <location>
        <begin position="323"/>
        <end position="341"/>
    </location>
</feature>
<feature type="signal peptide" evidence="2">
    <location>
        <begin position="1"/>
        <end position="18"/>
    </location>
</feature>
<sequence length="372" mass="42648">MFFKIFIFLLFFIQSSYAHELRPAIANLNIYEEDNITNATLSIRLNLEAIIAEVDINHSNTKESKQSDKYESLRNMSAVELLEKFNSKIKNLQNKIYLISTNSNYNLVLLNIDIPGVGNTNVARDTIVDFDIQNIKDEDLKFFWDKNLGSIILRVNSPNNEDLYSKLIATGKKSDWFNPKNKKEVDFFENIRSYTHLGFKHIIPKGLDHILFVLALFLLTPKIKPLLLQVSIFTLAHTITLFLGVLNLIKIPSVIVEPIIALSICFIAIENLFTENIKKTRPYIIFIFGLLHGLGFAGILNEIGISDGLFISSLISFNVGVELGQISVIFLSYVFIALLFQKRLWYRNKVTRPLSLIIASIGLYWFIQRLFF</sequence>
<evidence type="ECO:0000256" key="1">
    <source>
        <dbReference type="SAM" id="Phobius"/>
    </source>
</evidence>
<dbReference type="HOGENOM" id="CLU_043645_3_1_5"/>
<feature type="chain" id="PRO_5004197098" evidence="2">
    <location>
        <begin position="19"/>
        <end position="372"/>
    </location>
</feature>
<feature type="transmembrane region" description="Helical" evidence="1">
    <location>
        <begin position="353"/>
        <end position="371"/>
    </location>
</feature>
<name>Q1V123_PELU1</name>
<dbReference type="AlphaFoldDB" id="Q1V123"/>
<comment type="caution">
    <text evidence="3">The sequence shown here is derived from an EMBL/GenBank/DDBJ whole genome shotgun (WGS) entry which is preliminary data.</text>
</comment>
<feature type="transmembrane region" description="Helical" evidence="1">
    <location>
        <begin position="255"/>
        <end position="273"/>
    </location>
</feature>
<dbReference type="RefSeq" id="WP_006997642.1">
    <property type="nucleotide sequence ID" value="NZ_CH724130.1"/>
</dbReference>
<keyword evidence="1" id="KW-0812">Transmembrane</keyword>
<evidence type="ECO:0000256" key="2">
    <source>
        <dbReference type="SAM" id="SignalP"/>
    </source>
</evidence>
<keyword evidence="2" id="KW-0732">Signal</keyword>
<organism evidence="3 4">
    <name type="scientific">Pelagibacter ubique (strain HTCC1002)</name>
    <dbReference type="NCBI Taxonomy" id="314261"/>
    <lineage>
        <taxon>Bacteria</taxon>
        <taxon>Pseudomonadati</taxon>
        <taxon>Pseudomonadota</taxon>
        <taxon>Alphaproteobacteria</taxon>
        <taxon>Candidatus Pelagibacterales</taxon>
        <taxon>Candidatus Pelagibacteraceae</taxon>
        <taxon>Candidatus Pelagibacter</taxon>
    </lineage>
</organism>
<keyword evidence="1" id="KW-1133">Transmembrane helix</keyword>
<feature type="transmembrane region" description="Helical" evidence="1">
    <location>
        <begin position="285"/>
        <end position="303"/>
    </location>
</feature>
<dbReference type="Proteomes" id="UP000005306">
    <property type="component" value="Unassembled WGS sequence"/>
</dbReference>
<protein>
    <submittedName>
        <fullName evidence="3">Membrane protein, putative</fullName>
    </submittedName>
</protein>
<gene>
    <name evidence="3" type="ORF">PU1002_05021</name>
</gene>
<reference evidence="3 4" key="1">
    <citation type="submission" date="2006-04" db="EMBL/GenBank/DDBJ databases">
        <authorList>
            <person name="Giovannoni S.J."/>
            <person name="Cho J.-C."/>
            <person name="Ferriera S."/>
            <person name="Johnson J."/>
            <person name="Kravitz S."/>
            <person name="Halpern A."/>
            <person name="Remington K."/>
            <person name="Beeson K."/>
            <person name="Tran B."/>
            <person name="Rogers Y.-H."/>
            <person name="Friedman R."/>
            <person name="Venter J.C."/>
        </authorList>
    </citation>
    <scope>NUCLEOTIDE SEQUENCE [LARGE SCALE GENOMIC DNA]</scope>
    <source>
        <strain evidence="3 4">HTCC1002</strain>
    </source>
</reference>
<dbReference type="Pfam" id="PF13795">
    <property type="entry name" value="HupE_UreJ_2"/>
    <property type="match status" value="1"/>
</dbReference>
<dbReference type="InterPro" id="IPR032809">
    <property type="entry name" value="Put_HupE_UreJ"/>
</dbReference>
<evidence type="ECO:0000313" key="4">
    <source>
        <dbReference type="Proteomes" id="UP000005306"/>
    </source>
</evidence>